<evidence type="ECO:0000259" key="3">
    <source>
        <dbReference type="Pfam" id="PF25053"/>
    </source>
</evidence>
<proteinExistence type="predicted"/>
<keyword evidence="1" id="KW-0677">Repeat</keyword>
<dbReference type="Proteomes" id="UP000054466">
    <property type="component" value="Unassembled WGS sequence"/>
</dbReference>
<dbReference type="STRING" id="569365.A0A0D2DAR3"/>
<dbReference type="Gene3D" id="3.40.50.300">
    <property type="entry name" value="P-loop containing nucleotide triphosphate hydrolases"/>
    <property type="match status" value="1"/>
</dbReference>
<dbReference type="SUPFAM" id="SSF52540">
    <property type="entry name" value="P-loop containing nucleoside triphosphate hydrolases"/>
    <property type="match status" value="1"/>
</dbReference>
<evidence type="ECO:0000256" key="1">
    <source>
        <dbReference type="ARBA" id="ARBA00022737"/>
    </source>
</evidence>
<reference evidence="4 5" key="1">
    <citation type="submission" date="2015-01" db="EMBL/GenBank/DDBJ databases">
        <title>The Genome Sequence of Cladophialophora immunda CBS83496.</title>
        <authorList>
            <consortium name="The Broad Institute Genomics Platform"/>
            <person name="Cuomo C."/>
            <person name="de Hoog S."/>
            <person name="Gorbushina A."/>
            <person name="Stielow B."/>
            <person name="Teixiera M."/>
            <person name="Abouelleil A."/>
            <person name="Chapman S.B."/>
            <person name="Priest M."/>
            <person name="Young S.K."/>
            <person name="Wortman J."/>
            <person name="Nusbaum C."/>
            <person name="Birren B."/>
        </authorList>
    </citation>
    <scope>NUCLEOTIDE SEQUENCE [LARGE SCALE GENOMIC DNA]</scope>
    <source>
        <strain evidence="4 5">CBS 83496</strain>
    </source>
</reference>
<protein>
    <recommendedName>
        <fullName evidence="6">NACHT domain-containing protein</fullName>
    </recommendedName>
</protein>
<sequence>MLDPLSAIGLASAIVQFVDFSAEIIQGAREVYGSMSGATERNRSLEVVVGQTRDLISKLNAPGHSQQSEDEKALRRVANECKILAQQILDLLQKIKAKDPNSTLQAVWAALKNQKYKRERSELEERLESCRNHLEFQLNYLTSAETKAELNKLTTSTEGHAEKLTFLQKDVEQLRCGTRVTSLSPEAQDQVQKLLQISDEALQRIKQQVVLKNLAYSDMETRFEEVSEEHSKTFEWIFGDTTQDNNPDCDGPSQESFVHWLSAGRDIFHICGKLGSGKSTLMKFLCNHDRTETELQRWAGGRKLIRAKFFFWRGATTKEQKSLTGLVRSLLYETLRACPELIPDTLPGLWAQLESLSWQVDMRLDLSKLQIRAAISNLITHRDLYKEHCFCFFIDGLDEFEKTHEDGYGDLIRLLKSWSDAAPDAVKICVSSREDLVFMDAFSTKRRFRLQDLTREDIQRYVRDKLPLGADEKGEDLVEKITERADGIFLWVALVVKSIRDQLDEGYDLSDVEQELDRLPRELHELFECLLKSISISGRKRAHRTFAMVLKLRHYKINMSLLAYSFLGEYEKEPAFAMEESFPFSNMDDDTRRSREDLARKRLYRDCRRLLEVKQDPARKRMPWDPQPPLGLKQDETIITITHRSILEFLESQPVKDEMRCILDGFSTEDAVSQLSLAELRCERGKISPRFLSLVVYNLLKMRHQSNVDQEPYHFQEALSSIVSHHSGTDLETQMKDFPWIATAWSEACPGAGIVNGSIKSKSPENFLASPLYVSAFYGACEYVIWKIERDPAIIEHTSNKGAIVCYAESGLCFSENHHKQLKLLELLLIRGLSPNTVIHTHAGNSNFEGELSFWQHFILFTVIVFDPWSNKEKKDVGELVEKFLEHDADPHLWILLLPRPPTDDWADEPDFVFRVTLARERCKTIEVMFFRHYRPKHQCPLPVEEGEEVSLRQILEFWAFDNGEAILQLLDRNVQRRELLATVANEAHQVLLFVLGILLALVLPRLWAMVTTELSSPAG</sequence>
<dbReference type="VEuPathDB" id="FungiDB:PV07_04325"/>
<dbReference type="PANTHER" id="PTHR10039:SF5">
    <property type="entry name" value="NACHT DOMAIN-CONTAINING PROTEIN"/>
    <property type="match status" value="1"/>
</dbReference>
<dbReference type="InterPro" id="IPR056884">
    <property type="entry name" value="NPHP3-like_N"/>
</dbReference>
<feature type="domain" description="Nephrocystin 3-like N-terminal" evidence="2">
    <location>
        <begin position="254"/>
        <end position="433"/>
    </location>
</feature>
<accession>A0A0D2DAR3</accession>
<dbReference type="AlphaFoldDB" id="A0A0D2DAR3"/>
<dbReference type="Pfam" id="PF25053">
    <property type="entry name" value="DUF7791"/>
    <property type="match status" value="1"/>
</dbReference>
<dbReference type="GeneID" id="27343519"/>
<dbReference type="Pfam" id="PF24883">
    <property type="entry name" value="NPHP3_N"/>
    <property type="match status" value="1"/>
</dbReference>
<organism evidence="4 5">
    <name type="scientific">Cladophialophora immunda</name>
    <dbReference type="NCBI Taxonomy" id="569365"/>
    <lineage>
        <taxon>Eukaryota</taxon>
        <taxon>Fungi</taxon>
        <taxon>Dikarya</taxon>
        <taxon>Ascomycota</taxon>
        <taxon>Pezizomycotina</taxon>
        <taxon>Eurotiomycetes</taxon>
        <taxon>Chaetothyriomycetidae</taxon>
        <taxon>Chaetothyriales</taxon>
        <taxon>Herpotrichiellaceae</taxon>
        <taxon>Cladophialophora</taxon>
    </lineage>
</organism>
<dbReference type="EMBL" id="KN847041">
    <property type="protein sequence ID" value="KIW32804.1"/>
    <property type="molecule type" value="Genomic_DNA"/>
</dbReference>
<dbReference type="RefSeq" id="XP_016253020.1">
    <property type="nucleotide sequence ID" value="XM_016391118.1"/>
</dbReference>
<evidence type="ECO:0000259" key="2">
    <source>
        <dbReference type="Pfam" id="PF24883"/>
    </source>
</evidence>
<feature type="domain" description="DUF7791" evidence="3">
    <location>
        <begin position="539"/>
        <end position="669"/>
    </location>
</feature>
<dbReference type="PANTHER" id="PTHR10039">
    <property type="entry name" value="AMELOGENIN"/>
    <property type="match status" value="1"/>
</dbReference>
<dbReference type="InterPro" id="IPR027417">
    <property type="entry name" value="P-loop_NTPase"/>
</dbReference>
<evidence type="ECO:0000313" key="4">
    <source>
        <dbReference type="EMBL" id="KIW32804.1"/>
    </source>
</evidence>
<evidence type="ECO:0008006" key="6">
    <source>
        <dbReference type="Google" id="ProtNLM"/>
    </source>
</evidence>
<keyword evidence="5" id="KW-1185">Reference proteome</keyword>
<dbReference type="InterPro" id="IPR056693">
    <property type="entry name" value="DUF7791"/>
</dbReference>
<dbReference type="OrthoDB" id="443402at2759"/>
<evidence type="ECO:0000313" key="5">
    <source>
        <dbReference type="Proteomes" id="UP000054466"/>
    </source>
</evidence>
<name>A0A0D2DAR3_9EURO</name>
<gene>
    <name evidence="4" type="ORF">PV07_04325</name>
</gene>